<proteinExistence type="predicted"/>
<protein>
    <submittedName>
        <fullName evidence="5">Helix-turn-helix transcriptional regulator</fullName>
    </submittedName>
</protein>
<organism evidence="5 6">
    <name type="scientific">Rhabdonatronobacter sediminivivens</name>
    <dbReference type="NCBI Taxonomy" id="2743469"/>
    <lineage>
        <taxon>Bacteria</taxon>
        <taxon>Pseudomonadati</taxon>
        <taxon>Pseudomonadota</taxon>
        <taxon>Alphaproteobacteria</taxon>
        <taxon>Rhodobacterales</taxon>
        <taxon>Paracoccaceae</taxon>
        <taxon>Rhabdonatronobacter</taxon>
    </lineage>
</organism>
<dbReference type="PANTHER" id="PTHR40661">
    <property type="match status" value="1"/>
</dbReference>
<evidence type="ECO:0000256" key="2">
    <source>
        <dbReference type="ARBA" id="ARBA00023125"/>
    </source>
</evidence>
<feature type="domain" description="HTH cro/C1-type" evidence="4">
    <location>
        <begin position="32"/>
        <end position="86"/>
    </location>
</feature>
<gene>
    <name evidence="5" type="ORF">HUK65_00530</name>
</gene>
<evidence type="ECO:0000259" key="4">
    <source>
        <dbReference type="PROSITE" id="PS50943"/>
    </source>
</evidence>
<dbReference type="EMBL" id="JACBXS010000001">
    <property type="protein sequence ID" value="NYS23460.1"/>
    <property type="molecule type" value="Genomic_DNA"/>
</dbReference>
<dbReference type="PANTHER" id="PTHR40661:SF3">
    <property type="entry name" value="FELS-1 PROPHAGE TRANSCRIPTIONAL REGULATOR"/>
    <property type="match status" value="1"/>
</dbReference>
<keyword evidence="3" id="KW-0804">Transcription</keyword>
<dbReference type="SUPFAM" id="SSF47413">
    <property type="entry name" value="lambda repressor-like DNA-binding domains"/>
    <property type="match status" value="1"/>
</dbReference>
<reference evidence="5 6" key="1">
    <citation type="journal article" date="2000" name="Arch. Microbiol.">
        <title>Rhodobaca bogoriensis gen. nov. and sp. nov., an alkaliphilic purple nonsulfur bacterium from African Rift Valley soda lakes.</title>
        <authorList>
            <person name="Milford A.D."/>
            <person name="Achenbach L.A."/>
            <person name="Jung D.O."/>
            <person name="Madigan M.T."/>
        </authorList>
    </citation>
    <scope>NUCLEOTIDE SEQUENCE [LARGE SCALE GENOMIC DNA]</scope>
    <source>
        <strain evidence="5 6">2376</strain>
    </source>
</reference>
<accession>A0A7Z0HW48</accession>
<dbReference type="AlphaFoldDB" id="A0A7Z0HW48"/>
<keyword evidence="6" id="KW-1185">Reference proteome</keyword>
<dbReference type="Gene3D" id="1.10.260.40">
    <property type="entry name" value="lambda repressor-like DNA-binding domains"/>
    <property type="match status" value="1"/>
</dbReference>
<evidence type="ECO:0000313" key="5">
    <source>
        <dbReference type="EMBL" id="NYS23460.1"/>
    </source>
</evidence>
<evidence type="ECO:0000313" key="6">
    <source>
        <dbReference type="Proteomes" id="UP000529417"/>
    </source>
</evidence>
<dbReference type="Proteomes" id="UP000529417">
    <property type="component" value="Unassembled WGS sequence"/>
</dbReference>
<dbReference type="InterPro" id="IPR001387">
    <property type="entry name" value="Cro/C1-type_HTH"/>
</dbReference>
<sequence length="143" mass="15247">MEPTGEAAAAAAGAAPGAEWFSGDAATFGDRLTAAREAAGMDQRTLARRMGVKLKTVEGWENDVSEPRANKLQMVAGVLNVSIRWLLTGQGDGLHEPAADAELAATARDLMGDLRQVRVEMGQLSDRLGMLEKRLRAVMKDAL</sequence>
<dbReference type="RefSeq" id="WP_179904240.1">
    <property type="nucleotide sequence ID" value="NZ_JACBXS010000001.1"/>
</dbReference>
<evidence type="ECO:0000256" key="1">
    <source>
        <dbReference type="ARBA" id="ARBA00023015"/>
    </source>
</evidence>
<dbReference type="Pfam" id="PF01381">
    <property type="entry name" value="HTH_3"/>
    <property type="match status" value="1"/>
</dbReference>
<dbReference type="GO" id="GO:0003677">
    <property type="term" value="F:DNA binding"/>
    <property type="evidence" value="ECO:0007669"/>
    <property type="project" value="UniProtKB-KW"/>
</dbReference>
<name>A0A7Z0HW48_9RHOB</name>
<dbReference type="PROSITE" id="PS50943">
    <property type="entry name" value="HTH_CROC1"/>
    <property type="match status" value="1"/>
</dbReference>
<keyword evidence="1" id="KW-0805">Transcription regulation</keyword>
<dbReference type="CDD" id="cd00093">
    <property type="entry name" value="HTH_XRE"/>
    <property type="match status" value="1"/>
</dbReference>
<comment type="caution">
    <text evidence="5">The sequence shown here is derived from an EMBL/GenBank/DDBJ whole genome shotgun (WGS) entry which is preliminary data.</text>
</comment>
<dbReference type="InterPro" id="IPR010982">
    <property type="entry name" value="Lambda_DNA-bd_dom_sf"/>
</dbReference>
<keyword evidence="2" id="KW-0238">DNA-binding</keyword>
<evidence type="ECO:0000256" key="3">
    <source>
        <dbReference type="ARBA" id="ARBA00023163"/>
    </source>
</evidence>
<dbReference type="SMART" id="SM00530">
    <property type="entry name" value="HTH_XRE"/>
    <property type="match status" value="1"/>
</dbReference>